<feature type="signal peptide" evidence="1">
    <location>
        <begin position="1"/>
        <end position="20"/>
    </location>
</feature>
<name>A0A8H6MG56_9AGAR</name>
<dbReference type="InterPro" id="IPR037401">
    <property type="entry name" value="SnoaL-like"/>
</dbReference>
<dbReference type="AlphaFoldDB" id="A0A8H6MG56"/>
<dbReference type="OrthoDB" id="2820488at2759"/>
<sequence length="181" mass="19766">MHFSNILLPIISICLASVEAAPSAASFTGLSATDPIPPTDEHVLCDFDAAGKYPDDIGRLQSLAIKNYAYILFVKKDVKAAFDAFVPGPVYIQHNPNIVSGRDAIIEALTGPWATPDLVFDHIQAWAGEGYGMVHYRTWGGGGAVHLSVMDRMKFQGTCIVEHWDLMQSITGNETNPEAWF</sequence>
<evidence type="ECO:0000313" key="3">
    <source>
        <dbReference type="EMBL" id="KAF6764241.1"/>
    </source>
</evidence>
<feature type="domain" description="SnoaL-like" evidence="2">
    <location>
        <begin position="73"/>
        <end position="163"/>
    </location>
</feature>
<gene>
    <name evidence="3" type="ORF">DFP72DRAFT_1163252</name>
</gene>
<evidence type="ECO:0000259" key="2">
    <source>
        <dbReference type="Pfam" id="PF12680"/>
    </source>
</evidence>
<evidence type="ECO:0000313" key="4">
    <source>
        <dbReference type="Proteomes" id="UP000521943"/>
    </source>
</evidence>
<comment type="caution">
    <text evidence="3">The sequence shown here is derived from an EMBL/GenBank/DDBJ whole genome shotgun (WGS) entry which is preliminary data.</text>
</comment>
<evidence type="ECO:0000256" key="1">
    <source>
        <dbReference type="SAM" id="SignalP"/>
    </source>
</evidence>
<dbReference type="Pfam" id="PF12680">
    <property type="entry name" value="SnoaL_2"/>
    <property type="match status" value="1"/>
</dbReference>
<dbReference type="EMBL" id="JACGCI010000004">
    <property type="protein sequence ID" value="KAF6764241.1"/>
    <property type="molecule type" value="Genomic_DNA"/>
</dbReference>
<dbReference type="SUPFAM" id="SSF54427">
    <property type="entry name" value="NTF2-like"/>
    <property type="match status" value="1"/>
</dbReference>
<reference evidence="3 4" key="1">
    <citation type="submission" date="2020-07" db="EMBL/GenBank/DDBJ databases">
        <title>Comparative genomics of pyrophilous fungi reveals a link between fire events and developmental genes.</title>
        <authorList>
            <consortium name="DOE Joint Genome Institute"/>
            <person name="Steindorff A.S."/>
            <person name="Carver A."/>
            <person name="Calhoun S."/>
            <person name="Stillman K."/>
            <person name="Liu H."/>
            <person name="Lipzen A."/>
            <person name="Pangilinan J."/>
            <person name="Labutti K."/>
            <person name="Bruns T.D."/>
            <person name="Grigoriev I.V."/>
        </authorList>
    </citation>
    <scope>NUCLEOTIDE SEQUENCE [LARGE SCALE GENOMIC DNA]</scope>
    <source>
        <strain evidence="3 4">CBS 144469</strain>
    </source>
</reference>
<protein>
    <recommendedName>
        <fullName evidence="2">SnoaL-like domain-containing protein</fullName>
    </recommendedName>
</protein>
<accession>A0A8H6MG56</accession>
<dbReference type="InterPro" id="IPR032710">
    <property type="entry name" value="NTF2-like_dom_sf"/>
</dbReference>
<dbReference type="Gene3D" id="3.10.450.50">
    <property type="match status" value="1"/>
</dbReference>
<keyword evidence="4" id="KW-1185">Reference proteome</keyword>
<proteinExistence type="predicted"/>
<keyword evidence="1" id="KW-0732">Signal</keyword>
<feature type="chain" id="PRO_5034439867" description="SnoaL-like domain-containing protein" evidence="1">
    <location>
        <begin position="21"/>
        <end position="181"/>
    </location>
</feature>
<dbReference type="Proteomes" id="UP000521943">
    <property type="component" value="Unassembled WGS sequence"/>
</dbReference>
<organism evidence="3 4">
    <name type="scientific">Ephemerocybe angulata</name>
    <dbReference type="NCBI Taxonomy" id="980116"/>
    <lineage>
        <taxon>Eukaryota</taxon>
        <taxon>Fungi</taxon>
        <taxon>Dikarya</taxon>
        <taxon>Basidiomycota</taxon>
        <taxon>Agaricomycotina</taxon>
        <taxon>Agaricomycetes</taxon>
        <taxon>Agaricomycetidae</taxon>
        <taxon>Agaricales</taxon>
        <taxon>Agaricineae</taxon>
        <taxon>Psathyrellaceae</taxon>
        <taxon>Ephemerocybe</taxon>
    </lineage>
</organism>